<evidence type="ECO:0000313" key="3">
    <source>
        <dbReference type="EMBL" id="KAF7519622.1"/>
    </source>
</evidence>
<name>A0A9P5L191_PENCR</name>
<dbReference type="CDD" id="cd10170">
    <property type="entry name" value="ASKHA_NBD_HSP70"/>
    <property type="match status" value="1"/>
</dbReference>
<dbReference type="SUPFAM" id="SSF53067">
    <property type="entry name" value="Actin-like ATPase domain"/>
    <property type="match status" value="2"/>
</dbReference>
<dbReference type="GO" id="GO:0140662">
    <property type="term" value="F:ATP-dependent protein folding chaperone"/>
    <property type="evidence" value="ECO:0007669"/>
    <property type="project" value="InterPro"/>
</dbReference>
<dbReference type="Gene3D" id="3.30.420.40">
    <property type="match status" value="1"/>
</dbReference>
<dbReference type="Pfam" id="PF00012">
    <property type="entry name" value="HSP70"/>
    <property type="match status" value="1"/>
</dbReference>
<keyword evidence="4" id="KW-1185">Reference proteome</keyword>
<proteinExistence type="predicted"/>
<sequence length="399" mass="44821">MSGNGGKYMKKSSEVSTSKREKYLGWMTKSRQAAMHNCLIIGIDFGTTFSGVSWVTVARFNKNDINVITEWPGTSNNEAKVPTRLSYENGTKEPLWGFQVENTEQALQWFKLLLLKEEDMWKDLRESDQLVKARRLLRDLGKTPEDCIADYLRALWKHTLKMIRKGHADYLIESLQFHVVLTVPAIWKDYARTAMQDAAKRAGILEHRSAGETTLILVPEPEAAGLTALLEYGTAIKPGEVYVICDAGGGTVDVITYKVGNTQPLELGEAVEGDGALCGGMFIDEDFITKCSKRIGRNWSHFSQAHQNAILEDEWEVDIKSRFCLKDPSAKWLLSIENGPLSGEDLEDTSRMPHIKRGIIHFSRKVYFNQPTTYPLLTSDSALTLGRSLTPELLLGFLN</sequence>
<organism evidence="3 4">
    <name type="scientific">Penicillium crustosum</name>
    <name type="common">Blue mold fungus</name>
    <dbReference type="NCBI Taxonomy" id="36656"/>
    <lineage>
        <taxon>Eukaryota</taxon>
        <taxon>Fungi</taxon>
        <taxon>Dikarya</taxon>
        <taxon>Ascomycota</taxon>
        <taxon>Pezizomycotina</taxon>
        <taxon>Eurotiomycetes</taxon>
        <taxon>Eurotiomycetidae</taxon>
        <taxon>Eurotiales</taxon>
        <taxon>Aspergillaceae</taxon>
        <taxon>Penicillium</taxon>
    </lineage>
</organism>
<dbReference type="EMBL" id="JAAOZQ010000084">
    <property type="protein sequence ID" value="KAF7519622.1"/>
    <property type="molecule type" value="Genomic_DNA"/>
</dbReference>
<protein>
    <submittedName>
        <fullName evidence="3">Uncharacterized protein</fullName>
    </submittedName>
</protein>
<evidence type="ECO:0000313" key="4">
    <source>
        <dbReference type="Proteomes" id="UP000701341"/>
    </source>
</evidence>
<evidence type="ECO:0000256" key="2">
    <source>
        <dbReference type="ARBA" id="ARBA00022840"/>
    </source>
</evidence>
<accession>A0A9P5L191</accession>
<dbReference type="InterPro" id="IPR043129">
    <property type="entry name" value="ATPase_NBD"/>
</dbReference>
<dbReference type="PANTHER" id="PTHR14187">
    <property type="entry name" value="ALPHA KINASE/ELONGATION FACTOR 2 KINASE"/>
    <property type="match status" value="1"/>
</dbReference>
<evidence type="ECO:0000256" key="1">
    <source>
        <dbReference type="ARBA" id="ARBA00022741"/>
    </source>
</evidence>
<dbReference type="PRINTS" id="PR00301">
    <property type="entry name" value="HEATSHOCK70"/>
</dbReference>
<dbReference type="PANTHER" id="PTHR14187:SF5">
    <property type="entry name" value="HEAT SHOCK 70 KDA PROTEIN 12A"/>
    <property type="match status" value="1"/>
</dbReference>
<comment type="caution">
    <text evidence="3">The sequence shown here is derived from an EMBL/GenBank/DDBJ whole genome shotgun (WGS) entry which is preliminary data.</text>
</comment>
<keyword evidence="2" id="KW-0067">ATP-binding</keyword>
<dbReference type="GO" id="GO:0005524">
    <property type="term" value="F:ATP binding"/>
    <property type="evidence" value="ECO:0007669"/>
    <property type="project" value="UniProtKB-KW"/>
</dbReference>
<dbReference type="Proteomes" id="UP000701341">
    <property type="component" value="Unassembled WGS sequence"/>
</dbReference>
<reference evidence="3" key="1">
    <citation type="submission" date="2020-02" db="EMBL/GenBank/DDBJ databases">
        <authorList>
            <person name="Lichtner F.J."/>
        </authorList>
    </citation>
    <scope>NUCLEOTIDE SEQUENCE</scope>
    <source>
        <strain evidence="3">G10</strain>
    </source>
</reference>
<gene>
    <name evidence="3" type="ORF">PCG10_009908</name>
</gene>
<keyword evidence="1" id="KW-0547">Nucleotide-binding</keyword>
<dbReference type="AlphaFoldDB" id="A0A9P5L191"/>
<dbReference type="InterPro" id="IPR013126">
    <property type="entry name" value="Hsp_70_fam"/>
</dbReference>